<feature type="compositionally biased region" description="Basic and acidic residues" evidence="1">
    <location>
        <begin position="28"/>
        <end position="65"/>
    </location>
</feature>
<feature type="region of interest" description="Disordered" evidence="1">
    <location>
        <begin position="1"/>
        <end position="76"/>
    </location>
</feature>
<evidence type="ECO:0000313" key="5">
    <source>
        <dbReference type="Proteomes" id="UP000325113"/>
    </source>
</evidence>
<reference evidence="4 5" key="1">
    <citation type="submission" date="2019-07" db="EMBL/GenBank/DDBJ databases">
        <title>Genomes of Cafeteria roenbergensis.</title>
        <authorList>
            <person name="Fischer M.G."/>
            <person name="Hackl T."/>
            <person name="Roman M."/>
        </authorList>
    </citation>
    <scope>NUCLEOTIDE SEQUENCE [LARGE SCALE GENOMIC DNA]</scope>
    <source>
        <strain evidence="2 5">Cflag</strain>
        <strain evidence="3 4">E4-10P</strain>
    </source>
</reference>
<organism evidence="2 5">
    <name type="scientific">Cafeteria roenbergensis</name>
    <name type="common">Marine flagellate</name>
    <dbReference type="NCBI Taxonomy" id="33653"/>
    <lineage>
        <taxon>Eukaryota</taxon>
        <taxon>Sar</taxon>
        <taxon>Stramenopiles</taxon>
        <taxon>Bigyra</taxon>
        <taxon>Opalozoa</taxon>
        <taxon>Bicosoecida</taxon>
        <taxon>Cafeteriaceae</taxon>
        <taxon>Cafeteria</taxon>
    </lineage>
</organism>
<dbReference type="Proteomes" id="UP000322899">
    <property type="component" value="Unassembled WGS sequence"/>
</dbReference>
<dbReference type="EMBL" id="VLTM01000002">
    <property type="protein sequence ID" value="KAA0168380.1"/>
    <property type="molecule type" value="Genomic_DNA"/>
</dbReference>
<sequence length="115" mass="12541">MTLLAARDSVQVESDKSATLVDEMASARAERERKQQRKEAWERREAERAAAERADREEAMARADRVSGSGPSSSVAAEAVAVARRLKEPSTAEVMAQLGLKEGDTVTIKPRTDAE</sequence>
<feature type="compositionally biased region" description="Low complexity" evidence="1">
    <location>
        <begin position="66"/>
        <end position="76"/>
    </location>
</feature>
<name>A0A5A8DX22_CAFRO</name>
<evidence type="ECO:0000256" key="1">
    <source>
        <dbReference type="SAM" id="MobiDB-lite"/>
    </source>
</evidence>
<evidence type="ECO:0000313" key="3">
    <source>
        <dbReference type="EMBL" id="KAA0177648.1"/>
    </source>
</evidence>
<accession>A0A5A8DX22</accession>
<dbReference type="EMBL" id="VLTO01000003">
    <property type="protein sequence ID" value="KAA0177648.1"/>
    <property type="molecule type" value="Genomic_DNA"/>
</dbReference>
<dbReference type="AlphaFoldDB" id="A0A5A8DX22"/>
<evidence type="ECO:0000313" key="2">
    <source>
        <dbReference type="EMBL" id="KAA0168380.1"/>
    </source>
</evidence>
<gene>
    <name evidence="3" type="ORF">FNF27_00821</name>
    <name evidence="2" type="ORF">FNF31_00262</name>
</gene>
<proteinExistence type="predicted"/>
<comment type="caution">
    <text evidence="2">The sequence shown here is derived from an EMBL/GenBank/DDBJ whole genome shotgun (WGS) entry which is preliminary data.</text>
</comment>
<protein>
    <submittedName>
        <fullName evidence="2">Uncharacterized protein</fullName>
    </submittedName>
</protein>
<dbReference type="Proteomes" id="UP000325113">
    <property type="component" value="Unassembled WGS sequence"/>
</dbReference>
<evidence type="ECO:0000313" key="4">
    <source>
        <dbReference type="Proteomes" id="UP000322899"/>
    </source>
</evidence>